<proteinExistence type="predicted"/>
<organism evidence="1 2">
    <name type="scientific">Immersiella caudata</name>
    <dbReference type="NCBI Taxonomy" id="314043"/>
    <lineage>
        <taxon>Eukaryota</taxon>
        <taxon>Fungi</taxon>
        <taxon>Dikarya</taxon>
        <taxon>Ascomycota</taxon>
        <taxon>Pezizomycotina</taxon>
        <taxon>Sordariomycetes</taxon>
        <taxon>Sordariomycetidae</taxon>
        <taxon>Sordariales</taxon>
        <taxon>Lasiosphaeriaceae</taxon>
        <taxon>Immersiella</taxon>
    </lineage>
</organism>
<keyword evidence="2" id="KW-1185">Reference proteome</keyword>
<evidence type="ECO:0000313" key="2">
    <source>
        <dbReference type="Proteomes" id="UP001175000"/>
    </source>
</evidence>
<accession>A0AA39XJ02</accession>
<reference evidence="1" key="1">
    <citation type="submission" date="2023-06" db="EMBL/GenBank/DDBJ databases">
        <title>Genome-scale phylogeny and comparative genomics of the fungal order Sordariales.</title>
        <authorList>
            <consortium name="Lawrence Berkeley National Laboratory"/>
            <person name="Hensen N."/>
            <person name="Bonometti L."/>
            <person name="Westerberg I."/>
            <person name="Brannstrom I.O."/>
            <person name="Guillou S."/>
            <person name="Cros-Aarteil S."/>
            <person name="Calhoun S."/>
            <person name="Haridas S."/>
            <person name="Kuo A."/>
            <person name="Mondo S."/>
            <person name="Pangilinan J."/>
            <person name="Riley R."/>
            <person name="Labutti K."/>
            <person name="Andreopoulos B."/>
            <person name="Lipzen A."/>
            <person name="Chen C."/>
            <person name="Yanf M."/>
            <person name="Daum C."/>
            <person name="Ng V."/>
            <person name="Clum A."/>
            <person name="Steindorff A."/>
            <person name="Ohm R."/>
            <person name="Martin F."/>
            <person name="Silar P."/>
            <person name="Natvig D."/>
            <person name="Lalanne C."/>
            <person name="Gautier V."/>
            <person name="Ament-Velasquez S.L."/>
            <person name="Kruys A."/>
            <person name="Hutchinson M.I."/>
            <person name="Powell A.J."/>
            <person name="Barry K."/>
            <person name="Miller A.N."/>
            <person name="Grigoriev I.V."/>
            <person name="Debuchy R."/>
            <person name="Gladieux P."/>
            <person name="Thoren M.H."/>
            <person name="Johannesson H."/>
        </authorList>
    </citation>
    <scope>NUCLEOTIDE SEQUENCE</scope>
    <source>
        <strain evidence="1">CBS 606.72</strain>
    </source>
</reference>
<dbReference type="AlphaFoldDB" id="A0AA39XJ02"/>
<gene>
    <name evidence="1" type="ORF">B0T14DRAFT_420282</name>
</gene>
<protein>
    <submittedName>
        <fullName evidence="1">Uncharacterized protein</fullName>
    </submittedName>
</protein>
<sequence>MAITLTDGFIPVADKAIDNLHSVKESRNELHGAKEPLEGIVAEADRVIDILTVAQGVQGVQSDAVNRQTFVIMELASRLTVLMMTMGAENRRTLEPRMLKPENAEYRHLEGMLRQLESAHAVLSELIRRRLDEGDFESVRLAGAELRRLL</sequence>
<comment type="caution">
    <text evidence="1">The sequence shown here is derived from an EMBL/GenBank/DDBJ whole genome shotgun (WGS) entry which is preliminary data.</text>
</comment>
<evidence type="ECO:0000313" key="1">
    <source>
        <dbReference type="EMBL" id="KAK0633960.1"/>
    </source>
</evidence>
<dbReference type="Proteomes" id="UP001175000">
    <property type="component" value="Unassembled WGS sequence"/>
</dbReference>
<name>A0AA39XJ02_9PEZI</name>
<dbReference type="EMBL" id="JAULSU010000001">
    <property type="protein sequence ID" value="KAK0633960.1"/>
    <property type="molecule type" value="Genomic_DNA"/>
</dbReference>